<evidence type="ECO:0000313" key="3">
    <source>
        <dbReference type="Proteomes" id="UP000198862"/>
    </source>
</evidence>
<feature type="transmembrane region" description="Helical" evidence="1">
    <location>
        <begin position="97"/>
        <end position="121"/>
    </location>
</feature>
<dbReference type="Proteomes" id="UP000198862">
    <property type="component" value="Unassembled WGS sequence"/>
</dbReference>
<gene>
    <name evidence="2" type="ORF">SAMN02745724_00351</name>
</gene>
<keyword evidence="1" id="KW-1133">Transmembrane helix</keyword>
<name>A0A1I1ENS6_9GAMM</name>
<protein>
    <recommendedName>
        <fullName evidence="4">DUF1449 domain-containing protein</fullName>
    </recommendedName>
</protein>
<keyword evidence="1" id="KW-0812">Transmembrane</keyword>
<sequence length="206" mass="22908">MDFLNTALTFPTVIFSVLLIIVIIFWLVTIAGLADIDMFEADVEIESQTNAATSGLFNSLGLTDIPLTVSASLMIMSSWLISTYAQTWFLPNENNNLYYLFGITIMLVSSILALPITSILAKPLKRFFTSKETATKNDFVGLECVIATSKVTDTFGQARVTFQGTEQLVEIRIQDDTHQFNLGDNAILIEHMSENHSYIIAPKPWA</sequence>
<evidence type="ECO:0008006" key="4">
    <source>
        <dbReference type="Google" id="ProtNLM"/>
    </source>
</evidence>
<reference evidence="2 3" key="1">
    <citation type="submission" date="2016-10" db="EMBL/GenBank/DDBJ databases">
        <authorList>
            <person name="de Groot N.N."/>
        </authorList>
    </citation>
    <scope>NUCLEOTIDE SEQUENCE [LARGE SCALE GENOMIC DNA]</scope>
    <source>
        <strain evidence="2 3">DSM 6059</strain>
    </source>
</reference>
<feature type="transmembrane region" description="Helical" evidence="1">
    <location>
        <begin position="12"/>
        <end position="34"/>
    </location>
</feature>
<keyword evidence="1" id="KW-0472">Membrane</keyword>
<dbReference type="STRING" id="1123010.SAMN02745724_00351"/>
<evidence type="ECO:0000256" key="1">
    <source>
        <dbReference type="SAM" id="Phobius"/>
    </source>
</evidence>
<proteinExistence type="predicted"/>
<dbReference type="RefSeq" id="WP_091979270.1">
    <property type="nucleotide sequence ID" value="NZ_FOLO01000002.1"/>
</dbReference>
<dbReference type="OrthoDB" id="8912654at2"/>
<dbReference type="EMBL" id="FOLO01000002">
    <property type="protein sequence ID" value="SFB88302.1"/>
    <property type="molecule type" value="Genomic_DNA"/>
</dbReference>
<keyword evidence="3" id="KW-1185">Reference proteome</keyword>
<organism evidence="2 3">
    <name type="scientific">Pseudoalteromonas denitrificans DSM 6059</name>
    <dbReference type="NCBI Taxonomy" id="1123010"/>
    <lineage>
        <taxon>Bacteria</taxon>
        <taxon>Pseudomonadati</taxon>
        <taxon>Pseudomonadota</taxon>
        <taxon>Gammaproteobacteria</taxon>
        <taxon>Alteromonadales</taxon>
        <taxon>Pseudoalteromonadaceae</taxon>
        <taxon>Pseudoalteromonas</taxon>
    </lineage>
</organism>
<dbReference type="AlphaFoldDB" id="A0A1I1ENS6"/>
<evidence type="ECO:0000313" key="2">
    <source>
        <dbReference type="EMBL" id="SFB88302.1"/>
    </source>
</evidence>
<accession>A0A1I1ENS6</accession>